<reference evidence="2 3" key="1">
    <citation type="submission" date="2015-02" db="EMBL/GenBank/DDBJ databases">
        <title>Genome sequene of Rhodovulum sulfidophilum DSM 2351.</title>
        <authorList>
            <person name="Nagao N."/>
        </authorList>
    </citation>
    <scope>NUCLEOTIDE SEQUENCE [LARGE SCALE GENOMIC DNA]</scope>
    <source>
        <strain evidence="2 3">DSM 2351</strain>
    </source>
</reference>
<gene>
    <name evidence="2" type="ORF">NHU_02502</name>
</gene>
<dbReference type="EMBL" id="AP014800">
    <property type="protein sequence ID" value="BAQ69653.1"/>
    <property type="molecule type" value="Genomic_DNA"/>
</dbReference>
<dbReference type="Proteomes" id="UP000064912">
    <property type="component" value="Chromosome"/>
</dbReference>
<dbReference type="AlphaFoldDB" id="A0A0D6B3E7"/>
<organism evidence="2 3">
    <name type="scientific">Rhodovulum sulfidophilum</name>
    <name type="common">Rhodobacter sulfidophilus</name>
    <dbReference type="NCBI Taxonomy" id="35806"/>
    <lineage>
        <taxon>Bacteria</taxon>
        <taxon>Pseudomonadati</taxon>
        <taxon>Pseudomonadota</taxon>
        <taxon>Alphaproteobacteria</taxon>
        <taxon>Rhodobacterales</taxon>
        <taxon>Paracoccaceae</taxon>
        <taxon>Rhodovulum</taxon>
    </lineage>
</organism>
<proteinExistence type="predicted"/>
<evidence type="ECO:0000256" key="1">
    <source>
        <dbReference type="SAM" id="MobiDB-lite"/>
    </source>
</evidence>
<accession>A0A0D6B3E7</accession>
<feature type="region of interest" description="Disordered" evidence="1">
    <location>
        <begin position="31"/>
        <end position="64"/>
    </location>
</feature>
<sequence>MANAAIRLRGAGNRAPRIYDVAGMSVMMVEHDPRHADRKASGQAEPRENKRYKNGQQTECFPKT</sequence>
<protein>
    <submittedName>
        <fullName evidence="2">Phage integrase family protein</fullName>
    </submittedName>
</protein>
<evidence type="ECO:0000313" key="3">
    <source>
        <dbReference type="Proteomes" id="UP000064912"/>
    </source>
</evidence>
<dbReference type="KEGG" id="rsu:NHU_02502"/>
<name>A0A0D6B3E7_RHOSU</name>
<feature type="compositionally biased region" description="Basic and acidic residues" evidence="1">
    <location>
        <begin position="31"/>
        <end position="51"/>
    </location>
</feature>
<evidence type="ECO:0000313" key="2">
    <source>
        <dbReference type="EMBL" id="BAQ69653.1"/>
    </source>
</evidence>
<dbReference type="PATRIC" id="fig|35806.4.peg.2582"/>
<feature type="compositionally biased region" description="Polar residues" evidence="1">
    <location>
        <begin position="54"/>
        <end position="64"/>
    </location>
</feature>